<dbReference type="SUPFAM" id="SSF143800">
    <property type="entry name" value="L28p-like"/>
    <property type="match status" value="1"/>
</dbReference>
<evidence type="ECO:0000256" key="1">
    <source>
        <dbReference type="ARBA" id="ARBA00008760"/>
    </source>
</evidence>
<keyword evidence="7" id="KW-1185">Reference proteome</keyword>
<dbReference type="GO" id="GO:0003735">
    <property type="term" value="F:structural constituent of ribosome"/>
    <property type="evidence" value="ECO:0007669"/>
    <property type="project" value="EnsemblFungi"/>
</dbReference>
<dbReference type="AlphaFoldDB" id="A0A1G4JNA9"/>
<sequence>MAFQGLTLRRGFSTFSSFFREWRLVETRSVAKQPEYKVGDKKPAYIPKGRKQFPDYQFGESAIFKQSNKGLYGASFVQYGNNIAESKTKTRRRWLPNVVRKGLWSETLDRNISIRMTAKVLRTITKEGGIDHYLTKDKSARIKELGPTGWRLRYRVLQRQELKANPPHKDAPLVETPEGLQKRVYFEGSVGGQNVRITCGRRKLMQFLYPLEKLEHRADGKNLTYKEFLDLYAGADFPKVLETLHKYGFDLKAVNI</sequence>
<evidence type="ECO:0000256" key="3">
    <source>
        <dbReference type="ARBA" id="ARBA00023274"/>
    </source>
</evidence>
<dbReference type="InterPro" id="IPR026569">
    <property type="entry name" value="Ribosomal_bL28"/>
</dbReference>
<dbReference type="Pfam" id="PF00830">
    <property type="entry name" value="Ribosomal_L28"/>
    <property type="match status" value="1"/>
</dbReference>
<dbReference type="Proteomes" id="UP000190274">
    <property type="component" value="Chromosome F"/>
</dbReference>
<dbReference type="PANTHER" id="PTHR13528:SF2">
    <property type="entry name" value="LARGE RIBOSOMAL SUBUNIT PROTEIN BL28M"/>
    <property type="match status" value="1"/>
</dbReference>
<protein>
    <recommendedName>
        <fullName evidence="4">Large ribosomal subunit protein bL28m</fullName>
    </recommendedName>
</protein>
<name>A0A1G4JNA9_9SACH</name>
<gene>
    <name evidence="6" type="ORF">LADA_0F13146G</name>
</gene>
<keyword evidence="3" id="KW-0687">Ribonucleoprotein</keyword>
<dbReference type="OrthoDB" id="361870at2759"/>
<keyword evidence="2" id="KW-0689">Ribosomal protein</keyword>
<dbReference type="EMBL" id="LT598458">
    <property type="protein sequence ID" value="SCU91940.1"/>
    <property type="molecule type" value="Genomic_DNA"/>
</dbReference>
<dbReference type="GO" id="GO:0005762">
    <property type="term" value="C:mitochondrial large ribosomal subunit"/>
    <property type="evidence" value="ECO:0007669"/>
    <property type="project" value="EnsemblFungi"/>
</dbReference>
<dbReference type="InterPro" id="IPR034704">
    <property type="entry name" value="Ribosomal_bL28/bL31-like_sf"/>
</dbReference>
<proteinExistence type="inferred from homology"/>
<evidence type="ECO:0000313" key="6">
    <source>
        <dbReference type="EMBL" id="SCU91940.1"/>
    </source>
</evidence>
<dbReference type="STRING" id="1266660.A0A1G4JNA9"/>
<accession>A0A1G4JNA9</accession>
<comment type="function">
    <text evidence="5">Component of the mitochondrial ribosome (mitoribosome), a dedicated translation machinery responsible for the synthesis of mitochondrial genome-encoded proteins, including at least some of the essential transmembrane subunits of the mitochondrial respiratory chain. The mitoribosomes are attached to the mitochondrial inner membrane and translation products are cotranslationally integrated into the membrane.</text>
</comment>
<reference evidence="6 7" key="1">
    <citation type="submission" date="2016-03" db="EMBL/GenBank/DDBJ databases">
        <authorList>
            <person name="Devillers H."/>
        </authorList>
    </citation>
    <scope>NUCLEOTIDE SEQUENCE [LARGE SCALE GENOMIC DNA]</scope>
    <source>
        <strain evidence="6">CBS 10888</strain>
    </source>
</reference>
<comment type="similarity">
    <text evidence="1">Belongs to the bacterial ribosomal protein bL28 family.</text>
</comment>
<dbReference type="PANTHER" id="PTHR13528">
    <property type="entry name" value="39S RIBOSOMAL PROTEIN L28, MITOCHONDRIAL"/>
    <property type="match status" value="1"/>
</dbReference>
<organism evidence="6 7">
    <name type="scientific">Lachancea dasiensis</name>
    <dbReference type="NCBI Taxonomy" id="1072105"/>
    <lineage>
        <taxon>Eukaryota</taxon>
        <taxon>Fungi</taxon>
        <taxon>Dikarya</taxon>
        <taxon>Ascomycota</taxon>
        <taxon>Saccharomycotina</taxon>
        <taxon>Saccharomycetes</taxon>
        <taxon>Saccharomycetales</taxon>
        <taxon>Saccharomycetaceae</taxon>
        <taxon>Lachancea</taxon>
    </lineage>
</organism>
<evidence type="ECO:0000256" key="5">
    <source>
        <dbReference type="ARBA" id="ARBA00037226"/>
    </source>
</evidence>
<evidence type="ECO:0000256" key="4">
    <source>
        <dbReference type="ARBA" id="ARBA00035269"/>
    </source>
</evidence>
<dbReference type="InterPro" id="IPR037147">
    <property type="entry name" value="Ribosomal_bL28_sf"/>
</dbReference>
<evidence type="ECO:0000313" key="7">
    <source>
        <dbReference type="Proteomes" id="UP000190274"/>
    </source>
</evidence>
<dbReference type="Gene3D" id="2.30.170.40">
    <property type="entry name" value="Ribosomal protein L28/L24"/>
    <property type="match status" value="1"/>
</dbReference>
<evidence type="ECO:0000256" key="2">
    <source>
        <dbReference type="ARBA" id="ARBA00022980"/>
    </source>
</evidence>
<dbReference type="FunFam" id="2.30.170.40:FF:000003">
    <property type="entry name" value="54S ribosomal protein L24"/>
    <property type="match status" value="1"/>
</dbReference>